<keyword evidence="1" id="KW-0732">Signal</keyword>
<dbReference type="EMBL" id="BMAO01034521">
    <property type="protein sequence ID" value="GFQ97186.1"/>
    <property type="molecule type" value="Genomic_DNA"/>
</dbReference>
<name>A0A8X6L6J5_TRICU</name>
<comment type="caution">
    <text evidence="2">The sequence shown here is derived from an EMBL/GenBank/DDBJ whole genome shotgun (WGS) entry which is preliminary data.</text>
</comment>
<reference evidence="2" key="1">
    <citation type="submission" date="2020-07" db="EMBL/GenBank/DDBJ databases">
        <title>Multicomponent nature underlies the extraordinary mechanical properties of spider dragline silk.</title>
        <authorList>
            <person name="Kono N."/>
            <person name="Nakamura H."/>
            <person name="Mori M."/>
            <person name="Yoshida Y."/>
            <person name="Ohtoshi R."/>
            <person name="Malay A.D."/>
            <person name="Moran D.A.P."/>
            <person name="Tomita M."/>
            <person name="Numata K."/>
            <person name="Arakawa K."/>
        </authorList>
    </citation>
    <scope>NUCLEOTIDE SEQUENCE</scope>
</reference>
<proteinExistence type="predicted"/>
<dbReference type="OrthoDB" id="10369505at2759"/>
<accession>A0A8X6L6J5</accession>
<feature type="chain" id="PRO_5036486148" evidence="1">
    <location>
        <begin position="24"/>
        <end position="106"/>
    </location>
</feature>
<dbReference type="Proteomes" id="UP000887116">
    <property type="component" value="Unassembled WGS sequence"/>
</dbReference>
<gene>
    <name evidence="2" type="ORF">TNCT_382331</name>
</gene>
<organism evidence="2 3">
    <name type="scientific">Trichonephila clavata</name>
    <name type="common">Joro spider</name>
    <name type="synonym">Nephila clavata</name>
    <dbReference type="NCBI Taxonomy" id="2740835"/>
    <lineage>
        <taxon>Eukaryota</taxon>
        <taxon>Metazoa</taxon>
        <taxon>Ecdysozoa</taxon>
        <taxon>Arthropoda</taxon>
        <taxon>Chelicerata</taxon>
        <taxon>Arachnida</taxon>
        <taxon>Araneae</taxon>
        <taxon>Araneomorphae</taxon>
        <taxon>Entelegynae</taxon>
        <taxon>Araneoidea</taxon>
        <taxon>Nephilidae</taxon>
        <taxon>Trichonephila</taxon>
    </lineage>
</organism>
<feature type="signal peptide" evidence="1">
    <location>
        <begin position="1"/>
        <end position="23"/>
    </location>
</feature>
<evidence type="ECO:0000313" key="3">
    <source>
        <dbReference type="Proteomes" id="UP000887116"/>
    </source>
</evidence>
<evidence type="ECO:0000313" key="2">
    <source>
        <dbReference type="EMBL" id="GFQ97186.1"/>
    </source>
</evidence>
<sequence length="106" mass="12216">MDCTQKWTFSIVLFLAIVYLGNSQFKYDRFTDAVECIAETKNKVLCRHLLRCNYLLSEENVDVLNQCVEEQLPEVFPDGVTRCPQKVVDSSERENSNVCNGVFLFP</sequence>
<dbReference type="AlphaFoldDB" id="A0A8X6L6J5"/>
<keyword evidence="3" id="KW-1185">Reference proteome</keyword>
<evidence type="ECO:0000256" key="1">
    <source>
        <dbReference type="SAM" id="SignalP"/>
    </source>
</evidence>
<protein>
    <submittedName>
        <fullName evidence="2">Uncharacterized protein</fullName>
    </submittedName>
</protein>